<feature type="repeat" description="NHL" evidence="2">
    <location>
        <begin position="20"/>
        <end position="51"/>
    </location>
</feature>
<dbReference type="Proteomes" id="UP001162483">
    <property type="component" value="Unassembled WGS sequence"/>
</dbReference>
<dbReference type="PANTHER" id="PTHR46388:SF2">
    <property type="entry name" value="NHL REPEAT-CONTAINING PROTEIN 2"/>
    <property type="match status" value="1"/>
</dbReference>
<gene>
    <name evidence="3" type="ORF">SPARVUS_LOCUS647756</name>
</gene>
<comment type="caution">
    <text evidence="3">The sequence shown here is derived from an EMBL/GenBank/DDBJ whole genome shotgun (WGS) entry which is preliminary data.</text>
</comment>
<name>A0ABN9AEV2_9NEOB</name>
<evidence type="ECO:0000313" key="4">
    <source>
        <dbReference type="Proteomes" id="UP001162483"/>
    </source>
</evidence>
<protein>
    <recommendedName>
        <fullName evidence="5">NHL repeat-containing protein 2</fullName>
    </recommendedName>
</protein>
<evidence type="ECO:0008006" key="5">
    <source>
        <dbReference type="Google" id="ProtNLM"/>
    </source>
</evidence>
<keyword evidence="1" id="KW-0677">Repeat</keyword>
<dbReference type="EMBL" id="CATNWA010000207">
    <property type="protein sequence ID" value="CAI9534504.1"/>
    <property type="molecule type" value="Genomic_DNA"/>
</dbReference>
<dbReference type="InterPro" id="IPR011042">
    <property type="entry name" value="6-blade_b-propeller_TolB-like"/>
</dbReference>
<reference evidence="3" key="1">
    <citation type="submission" date="2023-05" db="EMBL/GenBank/DDBJ databases">
        <authorList>
            <person name="Stuckert A."/>
        </authorList>
    </citation>
    <scope>NUCLEOTIDE SEQUENCE</scope>
</reference>
<dbReference type="InterPro" id="IPR001258">
    <property type="entry name" value="NHL_repeat"/>
</dbReference>
<evidence type="ECO:0000313" key="3">
    <source>
        <dbReference type="EMBL" id="CAI9534504.1"/>
    </source>
</evidence>
<dbReference type="PANTHER" id="PTHR46388">
    <property type="entry name" value="NHL REPEAT-CONTAINING PROTEIN 2"/>
    <property type="match status" value="1"/>
</dbReference>
<dbReference type="PROSITE" id="PS51125">
    <property type="entry name" value="NHL"/>
    <property type="match status" value="1"/>
</dbReference>
<proteinExistence type="predicted"/>
<dbReference type="SUPFAM" id="SSF63825">
    <property type="entry name" value="YWTD domain"/>
    <property type="match status" value="1"/>
</dbReference>
<sequence>MAGTGKAGNAIGPSFVQTSFNEPGGLCVGGDANLLYVADTNNHQIKVLDLETKTVRVLPILHSDAEDVVDSALPKRIINPKLPKSTPNINLETLTVSSSKTLKYSLNLKLPLGAKLTEGAPSFWFLFTEGQEWLLAGQKTYGEILSLSKPSQIELVIPQEFRSPEAELKVGVCVYFCTKDSNVCTMKSVSFTHPLQVSVEDTGYPPALDLTYSF</sequence>
<evidence type="ECO:0000256" key="1">
    <source>
        <dbReference type="ARBA" id="ARBA00022737"/>
    </source>
</evidence>
<keyword evidence="4" id="KW-1185">Reference proteome</keyword>
<dbReference type="Gene3D" id="2.120.10.30">
    <property type="entry name" value="TolB, C-terminal domain"/>
    <property type="match status" value="1"/>
</dbReference>
<accession>A0ABN9AEV2</accession>
<evidence type="ECO:0000256" key="2">
    <source>
        <dbReference type="PROSITE-ProRule" id="PRU00504"/>
    </source>
</evidence>
<dbReference type="Pfam" id="PF01436">
    <property type="entry name" value="NHL"/>
    <property type="match status" value="1"/>
</dbReference>
<organism evidence="3 4">
    <name type="scientific">Staurois parvus</name>
    <dbReference type="NCBI Taxonomy" id="386267"/>
    <lineage>
        <taxon>Eukaryota</taxon>
        <taxon>Metazoa</taxon>
        <taxon>Chordata</taxon>
        <taxon>Craniata</taxon>
        <taxon>Vertebrata</taxon>
        <taxon>Euteleostomi</taxon>
        <taxon>Amphibia</taxon>
        <taxon>Batrachia</taxon>
        <taxon>Anura</taxon>
        <taxon>Neobatrachia</taxon>
        <taxon>Ranoidea</taxon>
        <taxon>Ranidae</taxon>
        <taxon>Staurois</taxon>
    </lineage>
</organism>